<dbReference type="Gene3D" id="2.60.120.200">
    <property type="match status" value="1"/>
</dbReference>
<evidence type="ECO:0000313" key="4">
    <source>
        <dbReference type="Proteomes" id="UP001146793"/>
    </source>
</evidence>
<feature type="signal peptide" evidence="1">
    <location>
        <begin position="1"/>
        <end position="22"/>
    </location>
</feature>
<accession>A0AAV7Z4P5</accession>
<sequence length="302" mass="34116">MIKTQFFILLVVLILAIDCVKYSTTFDQGSDNSPYEKEIWEKDFTIDWASGATERSIQSSEYFKDGYTSIRIEYPQGGVGPLEGGSQVCIALQEEDQYYMSYWMMFSEDFSFGSEYEGGKLPGLASSGLCSGCVECSGENGFTARMMWRTGGGIVLYLYHMDKSNNCGDNYELKYNSTGEVVSFTRNKWYHIMERVKINSGSNNDGEVEVWINNEHVLLVENLKFVTNGAKVDKLYFSTFHGGSTEEWAPQNTCYIFFDKLTISTEKSDCEADLSTEDTTNSSVGLKVSMILLILLFLKLLF</sequence>
<reference evidence="3" key="1">
    <citation type="submission" date="2022-08" db="EMBL/GenBank/DDBJ databases">
        <title>Novel sulphate-reducing endosymbionts in the free-living metamonad Anaeramoeba.</title>
        <authorList>
            <person name="Jerlstrom-Hultqvist J."/>
            <person name="Cepicka I."/>
            <person name="Gallot-Lavallee L."/>
            <person name="Salas-Leiva D."/>
            <person name="Curtis B.A."/>
            <person name="Zahonova K."/>
            <person name="Pipaliya S."/>
            <person name="Dacks J."/>
            <person name="Roger A.J."/>
        </authorList>
    </citation>
    <scope>NUCLEOTIDE SEQUENCE</scope>
    <source>
        <strain evidence="3">Busselton2</strain>
    </source>
</reference>
<comment type="caution">
    <text evidence="3">The sequence shown here is derived from an EMBL/GenBank/DDBJ whole genome shotgun (WGS) entry which is preliminary data.</text>
</comment>
<organism evidence="3 4">
    <name type="scientific">Anaeramoeba flamelloides</name>
    <dbReference type="NCBI Taxonomy" id="1746091"/>
    <lineage>
        <taxon>Eukaryota</taxon>
        <taxon>Metamonada</taxon>
        <taxon>Anaeramoebidae</taxon>
        <taxon>Anaeramoeba</taxon>
    </lineage>
</organism>
<feature type="domain" description="Polysaccharide lyase 14" evidence="2">
    <location>
        <begin position="66"/>
        <end position="260"/>
    </location>
</feature>
<keyword evidence="1" id="KW-0732">Signal</keyword>
<protein>
    <recommendedName>
        <fullName evidence="2">Polysaccharide lyase 14 domain-containing protein</fullName>
    </recommendedName>
</protein>
<dbReference type="PANTHER" id="PTHR40124:SF1">
    <property type="entry name" value="DISAGGREGATASE RELATED REPEAT PROTEIN"/>
    <property type="match status" value="1"/>
</dbReference>
<proteinExistence type="predicted"/>
<dbReference type="Proteomes" id="UP001146793">
    <property type="component" value="Unassembled WGS sequence"/>
</dbReference>
<dbReference type="AlphaFoldDB" id="A0AAV7Z4P5"/>
<gene>
    <name evidence="3" type="ORF">M0812_18851</name>
</gene>
<dbReference type="InterPro" id="IPR048958">
    <property type="entry name" value="Polysacc_lyase_14"/>
</dbReference>
<feature type="chain" id="PRO_5043956045" description="Polysaccharide lyase 14 domain-containing protein" evidence="1">
    <location>
        <begin position="23"/>
        <end position="302"/>
    </location>
</feature>
<evidence type="ECO:0000313" key="3">
    <source>
        <dbReference type="EMBL" id="KAJ3436784.1"/>
    </source>
</evidence>
<dbReference type="Pfam" id="PF21294">
    <property type="entry name" value="Polysacc_lyase_14"/>
    <property type="match status" value="1"/>
</dbReference>
<dbReference type="EMBL" id="JANTQA010000036">
    <property type="protein sequence ID" value="KAJ3436784.1"/>
    <property type="molecule type" value="Genomic_DNA"/>
</dbReference>
<evidence type="ECO:0000256" key="1">
    <source>
        <dbReference type="SAM" id="SignalP"/>
    </source>
</evidence>
<dbReference type="PANTHER" id="PTHR40124">
    <property type="match status" value="1"/>
</dbReference>
<name>A0AAV7Z4P5_9EUKA</name>
<evidence type="ECO:0000259" key="2">
    <source>
        <dbReference type="Pfam" id="PF21294"/>
    </source>
</evidence>